<reference evidence="5" key="1">
    <citation type="journal article" date="2019" name="Int. J. Syst. Evol. Microbiol.">
        <title>The Global Catalogue of Microorganisms (GCM) 10K type strain sequencing project: providing services to taxonomists for standard genome sequencing and annotation.</title>
        <authorList>
            <consortium name="The Broad Institute Genomics Platform"/>
            <consortium name="The Broad Institute Genome Sequencing Center for Infectious Disease"/>
            <person name="Wu L."/>
            <person name="Ma J."/>
        </authorList>
    </citation>
    <scope>NUCLEOTIDE SEQUENCE [LARGE SCALE GENOMIC DNA]</scope>
    <source>
        <strain evidence="5">PCU 266</strain>
    </source>
</reference>
<feature type="compositionally biased region" description="Pro residues" evidence="1">
    <location>
        <begin position="1"/>
        <end position="13"/>
    </location>
</feature>
<accession>A0ABW0ARE7</accession>
<comment type="caution">
    <text evidence="4">The sequence shown here is derived from an EMBL/GenBank/DDBJ whole genome shotgun (WGS) entry which is preliminary data.</text>
</comment>
<feature type="region of interest" description="Disordered" evidence="1">
    <location>
        <begin position="1"/>
        <end position="20"/>
    </location>
</feature>
<evidence type="ECO:0000259" key="3">
    <source>
        <dbReference type="Pfam" id="PF19747"/>
    </source>
</evidence>
<feature type="compositionally biased region" description="Pro residues" evidence="1">
    <location>
        <begin position="134"/>
        <end position="143"/>
    </location>
</feature>
<evidence type="ECO:0000313" key="4">
    <source>
        <dbReference type="EMBL" id="MFC5156267.1"/>
    </source>
</evidence>
<proteinExistence type="predicted"/>
<sequence>MTTPPSWPTPHPSHPGDGRPLLPQRHEWIRTGADIGLAIGLLVIDAVASLVAFVLGLEAVGYTMFDAAADDSSPSLARPFGYVAVVGGIVLVSALLLFRARVIISGGVQVLAGLGLVIAALAGMHYEDREARPQPAPTAPAPGSPCRSGGDSSECLGG</sequence>
<feature type="transmembrane region" description="Helical" evidence="2">
    <location>
        <begin position="80"/>
        <end position="98"/>
    </location>
</feature>
<dbReference type="EMBL" id="JBHSKP010000031">
    <property type="protein sequence ID" value="MFC5156267.1"/>
    <property type="molecule type" value="Genomic_DNA"/>
</dbReference>
<evidence type="ECO:0000256" key="1">
    <source>
        <dbReference type="SAM" id="MobiDB-lite"/>
    </source>
</evidence>
<feature type="transmembrane region" description="Helical" evidence="2">
    <location>
        <begin position="110"/>
        <end position="126"/>
    </location>
</feature>
<dbReference type="Pfam" id="PF19747">
    <property type="entry name" value="DUF6234"/>
    <property type="match status" value="1"/>
</dbReference>
<organism evidence="4 5">
    <name type="scientific">Streptomyces amakusaensis</name>
    <dbReference type="NCBI Taxonomy" id="67271"/>
    <lineage>
        <taxon>Bacteria</taxon>
        <taxon>Bacillati</taxon>
        <taxon>Actinomycetota</taxon>
        <taxon>Actinomycetes</taxon>
        <taxon>Kitasatosporales</taxon>
        <taxon>Streptomycetaceae</taxon>
        <taxon>Streptomyces</taxon>
    </lineage>
</organism>
<protein>
    <submittedName>
        <fullName evidence="4">DUF6234 family protein</fullName>
    </submittedName>
</protein>
<keyword evidence="2" id="KW-0812">Transmembrane</keyword>
<dbReference type="InterPro" id="IPR046201">
    <property type="entry name" value="DUF6234"/>
</dbReference>
<dbReference type="RefSeq" id="WP_344484986.1">
    <property type="nucleotide sequence ID" value="NZ_BAAASB010000027.1"/>
</dbReference>
<gene>
    <name evidence="4" type="ORF">ACFPRH_31600</name>
</gene>
<evidence type="ECO:0000313" key="5">
    <source>
        <dbReference type="Proteomes" id="UP001596160"/>
    </source>
</evidence>
<feature type="transmembrane region" description="Helical" evidence="2">
    <location>
        <begin position="35"/>
        <end position="60"/>
    </location>
</feature>
<name>A0ABW0ARE7_9ACTN</name>
<keyword evidence="2" id="KW-0472">Membrane</keyword>
<feature type="domain" description="DUF6234" evidence="3">
    <location>
        <begin position="30"/>
        <end position="155"/>
    </location>
</feature>
<feature type="region of interest" description="Disordered" evidence="1">
    <location>
        <begin position="131"/>
        <end position="158"/>
    </location>
</feature>
<keyword evidence="2" id="KW-1133">Transmembrane helix</keyword>
<dbReference type="Proteomes" id="UP001596160">
    <property type="component" value="Unassembled WGS sequence"/>
</dbReference>
<evidence type="ECO:0000256" key="2">
    <source>
        <dbReference type="SAM" id="Phobius"/>
    </source>
</evidence>
<keyword evidence="5" id="KW-1185">Reference proteome</keyword>